<name>A0ABV3K7F8_STRON</name>
<accession>A0ABV3K7F8</accession>
<dbReference type="EMBL" id="JBFAUK010000049">
    <property type="protein sequence ID" value="MEV5511074.1"/>
    <property type="molecule type" value="Genomic_DNA"/>
</dbReference>
<evidence type="ECO:0000256" key="1">
    <source>
        <dbReference type="SAM" id="MobiDB-lite"/>
    </source>
</evidence>
<organism evidence="2 3">
    <name type="scientific">Streptomyces orinoci</name>
    <name type="common">Streptoverticillium orinoci</name>
    <dbReference type="NCBI Taxonomy" id="67339"/>
    <lineage>
        <taxon>Bacteria</taxon>
        <taxon>Bacillati</taxon>
        <taxon>Actinomycetota</taxon>
        <taxon>Actinomycetes</taxon>
        <taxon>Kitasatosporales</taxon>
        <taxon>Streptomycetaceae</taxon>
        <taxon>Streptomyces</taxon>
    </lineage>
</organism>
<proteinExistence type="predicted"/>
<feature type="compositionally biased region" description="Basic residues" evidence="1">
    <location>
        <begin position="17"/>
        <end position="29"/>
    </location>
</feature>
<keyword evidence="3" id="KW-1185">Reference proteome</keyword>
<feature type="compositionally biased region" description="Basic and acidic residues" evidence="1">
    <location>
        <begin position="69"/>
        <end position="86"/>
    </location>
</feature>
<gene>
    <name evidence="2" type="ORF">AB0L16_32450</name>
</gene>
<dbReference type="Proteomes" id="UP001552594">
    <property type="component" value="Unassembled WGS sequence"/>
</dbReference>
<evidence type="ECO:0000313" key="2">
    <source>
        <dbReference type="EMBL" id="MEV5511074.1"/>
    </source>
</evidence>
<feature type="region of interest" description="Disordered" evidence="1">
    <location>
        <begin position="1"/>
        <end position="86"/>
    </location>
</feature>
<reference evidence="2 3" key="1">
    <citation type="submission" date="2024-06" db="EMBL/GenBank/DDBJ databases">
        <title>The Natural Products Discovery Center: Release of the First 8490 Sequenced Strains for Exploring Actinobacteria Biosynthetic Diversity.</title>
        <authorList>
            <person name="Kalkreuter E."/>
            <person name="Kautsar S.A."/>
            <person name="Yang D."/>
            <person name="Bader C.D."/>
            <person name="Teijaro C.N."/>
            <person name="Fluegel L."/>
            <person name="Davis C.M."/>
            <person name="Simpson J.R."/>
            <person name="Lauterbach L."/>
            <person name="Steele A.D."/>
            <person name="Gui C."/>
            <person name="Meng S."/>
            <person name="Li G."/>
            <person name="Viehrig K."/>
            <person name="Ye F."/>
            <person name="Su P."/>
            <person name="Kiefer A.F."/>
            <person name="Nichols A."/>
            <person name="Cepeda A.J."/>
            <person name="Yan W."/>
            <person name="Fan B."/>
            <person name="Jiang Y."/>
            <person name="Adhikari A."/>
            <person name="Zheng C.-J."/>
            <person name="Schuster L."/>
            <person name="Cowan T.M."/>
            <person name="Smanski M.J."/>
            <person name="Chevrette M.G."/>
            <person name="De Carvalho L.P.S."/>
            <person name="Shen B."/>
        </authorList>
    </citation>
    <scope>NUCLEOTIDE SEQUENCE [LARGE SCALE GENOMIC DNA]</scope>
    <source>
        <strain evidence="2 3">NPDC052347</strain>
    </source>
</reference>
<protein>
    <submittedName>
        <fullName evidence="2">Uncharacterized protein</fullName>
    </submittedName>
</protein>
<sequence length="86" mass="9735">MSDANTLNGRPEGMRLIVRRLRPSQRQLKKPTLFEQKTGRRQIQFLDAPQSPGPWDPAQPQCPATTRPQPEDMTGKPSDRSATETH</sequence>
<comment type="caution">
    <text evidence="2">The sequence shown here is derived from an EMBL/GenBank/DDBJ whole genome shotgun (WGS) entry which is preliminary data.</text>
</comment>
<evidence type="ECO:0000313" key="3">
    <source>
        <dbReference type="Proteomes" id="UP001552594"/>
    </source>
</evidence>
<dbReference type="RefSeq" id="WP_153068582.1">
    <property type="nucleotide sequence ID" value="NZ_JBFAUK010000049.1"/>
</dbReference>